<evidence type="ECO:0000256" key="5">
    <source>
        <dbReference type="ARBA" id="ARBA00047317"/>
    </source>
</evidence>
<evidence type="ECO:0000259" key="7">
    <source>
        <dbReference type="SMART" id="SM00852"/>
    </source>
</evidence>
<evidence type="ECO:0000256" key="1">
    <source>
        <dbReference type="ARBA" id="ARBA00002901"/>
    </source>
</evidence>
<evidence type="ECO:0000313" key="8">
    <source>
        <dbReference type="EMBL" id="QDV07178.1"/>
    </source>
</evidence>
<dbReference type="SMART" id="SM00852">
    <property type="entry name" value="MoCF_biosynth"/>
    <property type="match status" value="1"/>
</dbReference>
<dbReference type="GO" id="GO:0046872">
    <property type="term" value="F:metal ion binding"/>
    <property type="evidence" value="ECO:0007669"/>
    <property type="project" value="UniProtKB-UniRule"/>
</dbReference>
<comment type="similarity">
    <text evidence="3 6">Belongs to the MoeA family.</text>
</comment>
<dbReference type="Proteomes" id="UP000320390">
    <property type="component" value="Chromosome"/>
</dbReference>
<feature type="domain" description="MoaB/Mog" evidence="7">
    <location>
        <begin position="176"/>
        <end position="310"/>
    </location>
</feature>
<gene>
    <name evidence="8" type="primary">moeA</name>
    <name evidence="8" type="ORF">Poly30_26970</name>
</gene>
<dbReference type="AlphaFoldDB" id="A0A518ESW4"/>
<dbReference type="GO" id="GO:0061599">
    <property type="term" value="F:molybdopterin molybdotransferase activity"/>
    <property type="evidence" value="ECO:0007669"/>
    <property type="project" value="UniProtKB-UniRule"/>
</dbReference>
<dbReference type="Pfam" id="PF03454">
    <property type="entry name" value="MoeA_C"/>
    <property type="match status" value="1"/>
</dbReference>
<dbReference type="GO" id="GO:0006777">
    <property type="term" value="P:Mo-molybdopterin cofactor biosynthetic process"/>
    <property type="evidence" value="ECO:0007669"/>
    <property type="project" value="UniProtKB-UniRule"/>
</dbReference>
<dbReference type="Pfam" id="PF03453">
    <property type="entry name" value="MoeA_N"/>
    <property type="match status" value="1"/>
</dbReference>
<dbReference type="InterPro" id="IPR001453">
    <property type="entry name" value="MoaB/Mog_dom"/>
</dbReference>
<comment type="pathway">
    <text evidence="2 6">Cofactor biosynthesis; molybdopterin biosynthesis.</text>
</comment>
<dbReference type="Gene3D" id="2.40.340.10">
    <property type="entry name" value="MoeA, C-terminal, domain IV"/>
    <property type="match status" value="1"/>
</dbReference>
<keyword evidence="6" id="KW-0460">Magnesium</keyword>
<keyword evidence="9" id="KW-1185">Reference proteome</keyword>
<dbReference type="RefSeq" id="WP_145198011.1">
    <property type="nucleotide sequence ID" value="NZ_CP036434.1"/>
</dbReference>
<dbReference type="InterPro" id="IPR036425">
    <property type="entry name" value="MoaB/Mog-like_dom_sf"/>
</dbReference>
<dbReference type="CDD" id="cd00887">
    <property type="entry name" value="MoeA"/>
    <property type="match status" value="1"/>
</dbReference>
<accession>A0A518ESW4</accession>
<protein>
    <recommendedName>
        <fullName evidence="6">Molybdopterin molybdenumtransferase</fullName>
        <ecNumber evidence="6">2.10.1.1</ecNumber>
    </recommendedName>
</protein>
<reference evidence="8 9" key="1">
    <citation type="submission" date="2019-02" db="EMBL/GenBank/DDBJ databases">
        <title>Deep-cultivation of Planctomycetes and their phenomic and genomic characterization uncovers novel biology.</title>
        <authorList>
            <person name="Wiegand S."/>
            <person name="Jogler M."/>
            <person name="Boedeker C."/>
            <person name="Pinto D."/>
            <person name="Vollmers J."/>
            <person name="Rivas-Marin E."/>
            <person name="Kohn T."/>
            <person name="Peeters S.H."/>
            <person name="Heuer A."/>
            <person name="Rast P."/>
            <person name="Oberbeckmann S."/>
            <person name="Bunk B."/>
            <person name="Jeske O."/>
            <person name="Meyerdierks A."/>
            <person name="Storesund J.E."/>
            <person name="Kallscheuer N."/>
            <person name="Luecker S."/>
            <person name="Lage O.M."/>
            <person name="Pohl T."/>
            <person name="Merkel B.J."/>
            <person name="Hornburger P."/>
            <person name="Mueller R.-W."/>
            <person name="Bruemmer F."/>
            <person name="Labrenz M."/>
            <person name="Spormann A.M."/>
            <person name="Op den Camp H."/>
            <person name="Overmann J."/>
            <person name="Amann R."/>
            <person name="Jetten M.S.M."/>
            <person name="Mascher T."/>
            <person name="Medema M.H."/>
            <person name="Devos D.P."/>
            <person name="Kaster A.-K."/>
            <person name="Ovreas L."/>
            <person name="Rohde M."/>
            <person name="Galperin M.Y."/>
            <person name="Jogler C."/>
        </authorList>
    </citation>
    <scope>NUCLEOTIDE SEQUENCE [LARGE SCALE GENOMIC DNA]</scope>
    <source>
        <strain evidence="8 9">Poly30</strain>
    </source>
</reference>
<dbReference type="InterPro" id="IPR036688">
    <property type="entry name" value="MoeA_C_domain_IV_sf"/>
</dbReference>
<comment type="function">
    <text evidence="1 6">Catalyzes the insertion of molybdate into adenylated molybdopterin with the concomitant release of AMP.</text>
</comment>
<dbReference type="InterPro" id="IPR036135">
    <property type="entry name" value="MoeA_linker/N_sf"/>
</dbReference>
<dbReference type="SUPFAM" id="SSF63867">
    <property type="entry name" value="MoeA C-terminal domain-like"/>
    <property type="match status" value="1"/>
</dbReference>
<proteinExistence type="inferred from homology"/>
<keyword evidence="4 6" id="KW-0501">Molybdenum cofactor biosynthesis</keyword>
<name>A0A518ESW4_9BACT</name>
<keyword evidence="6 8" id="KW-0808">Transferase</keyword>
<dbReference type="SUPFAM" id="SSF53218">
    <property type="entry name" value="Molybdenum cofactor biosynthesis proteins"/>
    <property type="match status" value="1"/>
</dbReference>
<evidence type="ECO:0000256" key="6">
    <source>
        <dbReference type="RuleBase" id="RU365090"/>
    </source>
</evidence>
<dbReference type="PANTHER" id="PTHR10192">
    <property type="entry name" value="MOLYBDOPTERIN BIOSYNTHESIS PROTEIN"/>
    <property type="match status" value="1"/>
</dbReference>
<organism evidence="8 9">
    <name type="scientific">Saltatorellus ferox</name>
    <dbReference type="NCBI Taxonomy" id="2528018"/>
    <lineage>
        <taxon>Bacteria</taxon>
        <taxon>Pseudomonadati</taxon>
        <taxon>Planctomycetota</taxon>
        <taxon>Planctomycetia</taxon>
        <taxon>Planctomycetia incertae sedis</taxon>
        <taxon>Saltatorellus</taxon>
    </lineage>
</organism>
<evidence type="ECO:0000256" key="3">
    <source>
        <dbReference type="ARBA" id="ARBA00010763"/>
    </source>
</evidence>
<dbReference type="InterPro" id="IPR005111">
    <property type="entry name" value="MoeA_C_domain_IV"/>
</dbReference>
<dbReference type="PANTHER" id="PTHR10192:SF5">
    <property type="entry name" value="GEPHYRIN"/>
    <property type="match status" value="1"/>
</dbReference>
<dbReference type="Gene3D" id="3.90.105.10">
    <property type="entry name" value="Molybdopterin biosynthesis moea protein, domain 2"/>
    <property type="match status" value="1"/>
</dbReference>
<dbReference type="Pfam" id="PF00994">
    <property type="entry name" value="MoCF_biosynth"/>
    <property type="match status" value="1"/>
</dbReference>
<sequence length="403" mass="42042">MLTFEEAVRALAALDVGARATRVERIPLARARGRVLAEDIAIDQDQPGFDRATMDGFAVCLDGQQRSFRIRGVVTAGTTFEGTLAPGEAVRIMTGAPAPAETTVVPIERTTFEEGQATVEVDHVPDAGRNVAWRGEDAHAGDVLVARGTRLAPAHLSVAAMAGAVDAAVFQRPVVSVVTTGDEVGGTGAAAIRDSNGPLLDGLLDALGADVQRRHARDDEGELAGALEDAAASADIIVTTGGVSMGTHDLVPSMLDRLGFETVFHKVQVQPGKPVLVAARGDGALFIGLPGNPVSVLATAHLFLFPALGHFLGGWAPRWIEVPMASDYSHDGRRHLFLPASIETGGLRPASWNGSGDLIAAAAADGLVELPVGATFRAGDPARFLPYIGHSIGERAVLPPRQR</sequence>
<dbReference type="GO" id="GO:0005829">
    <property type="term" value="C:cytosol"/>
    <property type="evidence" value="ECO:0007669"/>
    <property type="project" value="TreeGrafter"/>
</dbReference>
<comment type="cofactor">
    <cofactor evidence="6">
        <name>Mg(2+)</name>
        <dbReference type="ChEBI" id="CHEBI:18420"/>
    </cofactor>
</comment>
<dbReference type="Gene3D" id="2.170.190.11">
    <property type="entry name" value="Molybdopterin biosynthesis moea protein, domain 3"/>
    <property type="match status" value="1"/>
</dbReference>
<evidence type="ECO:0000256" key="2">
    <source>
        <dbReference type="ARBA" id="ARBA00005046"/>
    </source>
</evidence>
<dbReference type="InterPro" id="IPR005110">
    <property type="entry name" value="MoeA_linker/N"/>
</dbReference>
<dbReference type="InterPro" id="IPR038987">
    <property type="entry name" value="MoeA-like"/>
</dbReference>
<dbReference type="SUPFAM" id="SSF63882">
    <property type="entry name" value="MoeA N-terminal region -like"/>
    <property type="match status" value="1"/>
</dbReference>
<dbReference type="EMBL" id="CP036434">
    <property type="protein sequence ID" value="QDV07178.1"/>
    <property type="molecule type" value="Genomic_DNA"/>
</dbReference>
<comment type="catalytic activity">
    <reaction evidence="5">
        <text>adenylyl-molybdopterin + molybdate = Mo-molybdopterin + AMP + H(+)</text>
        <dbReference type="Rhea" id="RHEA:35047"/>
        <dbReference type="ChEBI" id="CHEBI:15378"/>
        <dbReference type="ChEBI" id="CHEBI:36264"/>
        <dbReference type="ChEBI" id="CHEBI:62727"/>
        <dbReference type="ChEBI" id="CHEBI:71302"/>
        <dbReference type="ChEBI" id="CHEBI:456215"/>
        <dbReference type="EC" id="2.10.1.1"/>
    </reaction>
</comment>
<evidence type="ECO:0000256" key="4">
    <source>
        <dbReference type="ARBA" id="ARBA00023150"/>
    </source>
</evidence>
<evidence type="ECO:0000313" key="9">
    <source>
        <dbReference type="Proteomes" id="UP000320390"/>
    </source>
</evidence>
<dbReference type="NCBIfam" id="TIGR00177">
    <property type="entry name" value="molyb_syn"/>
    <property type="match status" value="1"/>
</dbReference>
<dbReference type="UniPathway" id="UPA00344"/>
<dbReference type="EC" id="2.10.1.1" evidence="6"/>
<dbReference type="OrthoDB" id="9804758at2"/>
<dbReference type="Gene3D" id="3.40.980.10">
    <property type="entry name" value="MoaB/Mog-like domain"/>
    <property type="match status" value="1"/>
</dbReference>
<keyword evidence="6" id="KW-0479">Metal-binding</keyword>
<keyword evidence="6" id="KW-0500">Molybdenum</keyword>